<dbReference type="STRING" id="660025.F9FH89"/>
<evidence type="ECO:0000259" key="2">
    <source>
        <dbReference type="Pfam" id="PF20237"/>
    </source>
</evidence>
<dbReference type="Pfam" id="PF20237">
    <property type="entry name" value="DUF6594"/>
    <property type="match status" value="1"/>
</dbReference>
<dbReference type="InterPro" id="IPR046529">
    <property type="entry name" value="DUF6594"/>
</dbReference>
<dbReference type="PaxDb" id="5507-FOXG_10090P0"/>
<sequence length="407" mass="45745">MSSTTSDIELGQCNTTPLSRIGTSRRTWRFGWPNLAWPSSDFSLPLSLFWNKSAPVMQLPQIEDYPTGYPQFSSLISSHESFFVARRFLNVRARLLLLKQNRVVALESKLHKIDRDEERPLFLGSSQRDQNQDRAQVVAELDEALEDLDKFLLRSRQISELEQADPRAVTNLQNWVNGTGSIARAESRFLNYPPEELLSTSPRDESAMIGLENNVAENLLRVRDYFFPSYSPKVSRDSAHIYIPTRSSAAFISRALMTPIIVVMLLAPVILCSYLNNASSRLFAVGGATVFFVAMISGGTRMKSQELIIAGATIFGLARVKESLLQLRAVSIFGAIDDLRNARHLARYAVTATSEIQVATVRQMKFFGITLDPFITNLHVEQTEPLAGNAWQRRHGEFRAGKRDLSC</sequence>
<evidence type="ECO:0000256" key="1">
    <source>
        <dbReference type="SAM" id="Phobius"/>
    </source>
</evidence>
<name>F9FH89_FUSOF</name>
<proteinExistence type="predicted"/>
<keyword evidence="1" id="KW-0812">Transmembrane</keyword>
<keyword evidence="1" id="KW-1133">Transmembrane helix</keyword>
<dbReference type="EMBL" id="AFQF01001810">
    <property type="protein sequence ID" value="EGU83717.1"/>
    <property type="molecule type" value="Genomic_DNA"/>
</dbReference>
<comment type="caution">
    <text evidence="3">The sequence shown here is derived from an EMBL/GenBank/DDBJ whole genome shotgun (WGS) entry which is preliminary data.</text>
</comment>
<feature type="domain" description="DUF6594" evidence="2">
    <location>
        <begin position="69"/>
        <end position="314"/>
    </location>
</feature>
<organism evidence="3">
    <name type="scientific">Fusarium oxysporum (strain Fo5176)</name>
    <name type="common">Fusarium vascular wilt</name>
    <dbReference type="NCBI Taxonomy" id="660025"/>
    <lineage>
        <taxon>Eukaryota</taxon>
        <taxon>Fungi</taxon>
        <taxon>Dikarya</taxon>
        <taxon>Ascomycota</taxon>
        <taxon>Pezizomycotina</taxon>
        <taxon>Sordariomycetes</taxon>
        <taxon>Hypocreomycetidae</taxon>
        <taxon>Hypocreales</taxon>
        <taxon>Nectriaceae</taxon>
        <taxon>Fusarium</taxon>
        <taxon>Fusarium oxysporum species complex</taxon>
    </lineage>
</organism>
<dbReference type="PANTHER" id="PTHR34502">
    <property type="entry name" value="DUF6594 DOMAIN-CONTAINING PROTEIN-RELATED"/>
    <property type="match status" value="1"/>
</dbReference>
<evidence type="ECO:0000313" key="3">
    <source>
        <dbReference type="EMBL" id="EGU83717.1"/>
    </source>
</evidence>
<dbReference type="AlphaFoldDB" id="F9FH89"/>
<keyword evidence="1" id="KW-0472">Membrane</keyword>
<protein>
    <recommendedName>
        <fullName evidence="2">DUF6594 domain-containing protein</fullName>
    </recommendedName>
</protein>
<accession>F9FH89</accession>
<gene>
    <name evidence="3" type="ORF">FOXB_05768</name>
</gene>
<reference evidence="3" key="1">
    <citation type="journal article" date="2012" name="Mol. Plant Microbe Interact.">
        <title>A highly conserved effector in Fusarium oxysporum is required for full virulence on Arabidopsis.</title>
        <authorList>
            <person name="Thatcher L.F."/>
            <person name="Gardiner D.M."/>
            <person name="Kazan K."/>
            <person name="Manners J."/>
        </authorList>
    </citation>
    <scope>NUCLEOTIDE SEQUENCE [LARGE SCALE GENOMIC DNA]</scope>
    <source>
        <strain evidence="3">Fo5176</strain>
    </source>
</reference>
<feature type="transmembrane region" description="Helical" evidence="1">
    <location>
        <begin position="256"/>
        <end position="276"/>
    </location>
</feature>
<feature type="transmembrane region" description="Helical" evidence="1">
    <location>
        <begin position="282"/>
        <end position="300"/>
    </location>
</feature>
<dbReference type="OrthoDB" id="3533814at2759"/>
<dbReference type="PANTHER" id="PTHR34502:SF3">
    <property type="entry name" value="DUF6594 DOMAIN-CONTAINING PROTEIN"/>
    <property type="match status" value="1"/>
</dbReference>